<keyword evidence="1" id="KW-0812">Transmembrane</keyword>
<feature type="transmembrane region" description="Helical" evidence="1">
    <location>
        <begin position="6"/>
        <end position="25"/>
    </location>
</feature>
<protein>
    <submittedName>
        <fullName evidence="2">Uncharacterized protein</fullName>
    </submittedName>
</protein>
<dbReference type="Proteomes" id="UP000242715">
    <property type="component" value="Unassembled WGS sequence"/>
</dbReference>
<dbReference type="EMBL" id="DF973957">
    <property type="protein sequence ID" value="GAU43107.1"/>
    <property type="molecule type" value="Genomic_DNA"/>
</dbReference>
<organism evidence="2 3">
    <name type="scientific">Trifolium subterraneum</name>
    <name type="common">Subterranean clover</name>
    <dbReference type="NCBI Taxonomy" id="3900"/>
    <lineage>
        <taxon>Eukaryota</taxon>
        <taxon>Viridiplantae</taxon>
        <taxon>Streptophyta</taxon>
        <taxon>Embryophyta</taxon>
        <taxon>Tracheophyta</taxon>
        <taxon>Spermatophyta</taxon>
        <taxon>Magnoliopsida</taxon>
        <taxon>eudicotyledons</taxon>
        <taxon>Gunneridae</taxon>
        <taxon>Pentapetalae</taxon>
        <taxon>rosids</taxon>
        <taxon>fabids</taxon>
        <taxon>Fabales</taxon>
        <taxon>Fabaceae</taxon>
        <taxon>Papilionoideae</taxon>
        <taxon>50 kb inversion clade</taxon>
        <taxon>NPAAA clade</taxon>
        <taxon>Hologalegina</taxon>
        <taxon>IRL clade</taxon>
        <taxon>Trifolieae</taxon>
        <taxon>Trifolium</taxon>
    </lineage>
</organism>
<keyword evidence="1" id="KW-1133">Transmembrane helix</keyword>
<feature type="transmembrane region" description="Helical" evidence="1">
    <location>
        <begin position="32"/>
        <end position="53"/>
    </location>
</feature>
<dbReference type="AlphaFoldDB" id="A0A2Z6PG17"/>
<evidence type="ECO:0000313" key="2">
    <source>
        <dbReference type="EMBL" id="GAU43107.1"/>
    </source>
</evidence>
<name>A0A2Z6PG17_TRISU</name>
<reference evidence="3" key="1">
    <citation type="journal article" date="2017" name="Front. Plant Sci.">
        <title>Climate Clever Clovers: New Paradigm to Reduce the Environmental Footprint of Ruminants by Breeding Low Methanogenic Forages Utilizing Haplotype Variation.</title>
        <authorList>
            <person name="Kaur P."/>
            <person name="Appels R."/>
            <person name="Bayer P.E."/>
            <person name="Keeble-Gagnere G."/>
            <person name="Wang J."/>
            <person name="Hirakawa H."/>
            <person name="Shirasawa K."/>
            <person name="Vercoe P."/>
            <person name="Stefanova K."/>
            <person name="Durmic Z."/>
            <person name="Nichols P."/>
            <person name="Revell C."/>
            <person name="Isobe S.N."/>
            <person name="Edwards D."/>
            <person name="Erskine W."/>
        </authorList>
    </citation>
    <scope>NUCLEOTIDE SEQUENCE [LARGE SCALE GENOMIC DNA]</scope>
    <source>
        <strain evidence="3">cv. Daliak</strain>
    </source>
</reference>
<evidence type="ECO:0000256" key="1">
    <source>
        <dbReference type="SAM" id="Phobius"/>
    </source>
</evidence>
<sequence length="69" mass="7473">MSGRGIPVAVCIGDSFSWCLVYGSALSQQRAVMLFMLIVCVICIAADELAHAAKTLGYRTWVRNAPLQV</sequence>
<gene>
    <name evidence="2" type="ORF">TSUD_373020</name>
</gene>
<keyword evidence="3" id="KW-1185">Reference proteome</keyword>
<evidence type="ECO:0000313" key="3">
    <source>
        <dbReference type="Proteomes" id="UP000242715"/>
    </source>
</evidence>
<accession>A0A2Z6PG17</accession>
<proteinExistence type="predicted"/>
<keyword evidence="1" id="KW-0472">Membrane</keyword>